<dbReference type="Proteomes" id="UP000001640">
    <property type="component" value="Chromosome 3"/>
</dbReference>
<dbReference type="RefSeq" id="XP_003675572.1">
    <property type="nucleotide sequence ID" value="XM_003675524.1"/>
</dbReference>
<dbReference type="KEGG" id="ncs:NCAS_0C02160"/>
<organism evidence="2 3">
    <name type="scientific">Naumovozyma castellii</name>
    <name type="common">Yeast</name>
    <name type="synonym">Saccharomyces castellii</name>
    <dbReference type="NCBI Taxonomy" id="27288"/>
    <lineage>
        <taxon>Eukaryota</taxon>
        <taxon>Fungi</taxon>
        <taxon>Dikarya</taxon>
        <taxon>Ascomycota</taxon>
        <taxon>Saccharomycotina</taxon>
        <taxon>Saccharomycetes</taxon>
        <taxon>Saccharomycetales</taxon>
        <taxon>Saccharomycetaceae</taxon>
        <taxon>Naumovozyma</taxon>
    </lineage>
</organism>
<keyword evidence="1" id="KW-1133">Transmembrane helix</keyword>
<evidence type="ECO:0000256" key="1">
    <source>
        <dbReference type="SAM" id="Phobius"/>
    </source>
</evidence>
<sequence length="69" mass="7729">MSAVQRLFLQRALNTASHSPATRTRISNIYMVYLAAGLTLPFLLPAAETSSLKHSKGNVKGRFNPRYFF</sequence>
<dbReference type="HOGENOM" id="CLU_2776515_0_0_1"/>
<reference key="2">
    <citation type="submission" date="2011-08" db="EMBL/GenBank/DDBJ databases">
        <title>Genome sequence of Naumovozyma castellii.</title>
        <authorList>
            <person name="Gordon J.L."/>
            <person name="Armisen D."/>
            <person name="Proux-Wera E."/>
            <person name="OhEigeartaigh S.S."/>
            <person name="Byrne K.P."/>
            <person name="Wolfe K.H."/>
        </authorList>
    </citation>
    <scope>NUCLEOTIDE SEQUENCE</scope>
    <source>
        <strain>Type strain:CBS 4309</strain>
    </source>
</reference>
<keyword evidence="1" id="KW-0812">Transmembrane</keyword>
<protein>
    <submittedName>
        <fullName evidence="2">Uncharacterized protein</fullName>
    </submittedName>
</protein>
<accession>G0VCJ6</accession>
<dbReference type="AlphaFoldDB" id="G0VCJ6"/>
<name>G0VCJ6_NAUCA</name>
<dbReference type="EMBL" id="HE576754">
    <property type="protein sequence ID" value="CCC69206.1"/>
    <property type="molecule type" value="Genomic_DNA"/>
</dbReference>
<keyword evidence="1" id="KW-0472">Membrane</keyword>
<evidence type="ECO:0000313" key="3">
    <source>
        <dbReference type="Proteomes" id="UP000001640"/>
    </source>
</evidence>
<evidence type="ECO:0000313" key="2">
    <source>
        <dbReference type="EMBL" id="CCC69206.1"/>
    </source>
</evidence>
<gene>
    <name evidence="2" type="primary">NCAS0C02160</name>
    <name evidence="2" type="ordered locus">NCAS_0C02160</name>
</gene>
<reference evidence="2 3" key="1">
    <citation type="journal article" date="2011" name="Proc. Natl. Acad. Sci. U.S.A.">
        <title>Evolutionary erosion of yeast sex chromosomes by mating-type switching accidents.</title>
        <authorList>
            <person name="Gordon J.L."/>
            <person name="Armisen D."/>
            <person name="Proux-Wera E."/>
            <person name="Oheigeartaigh S.S."/>
            <person name="Byrne K.P."/>
            <person name="Wolfe K.H."/>
        </authorList>
    </citation>
    <scope>NUCLEOTIDE SEQUENCE [LARGE SCALE GENOMIC DNA]</scope>
    <source>
        <strain evidence="3">ATCC 76901 / BCRC 22586 / CBS 4309 / NBRC 1992 / NRRL Y-12630</strain>
    </source>
</reference>
<keyword evidence="3" id="KW-1185">Reference proteome</keyword>
<dbReference type="GeneID" id="96902789"/>
<proteinExistence type="predicted"/>
<feature type="transmembrane region" description="Helical" evidence="1">
    <location>
        <begin position="29"/>
        <end position="47"/>
    </location>
</feature>
<dbReference type="InParanoid" id="G0VCJ6"/>